<evidence type="ECO:0000256" key="2">
    <source>
        <dbReference type="ARBA" id="ARBA00022448"/>
    </source>
</evidence>
<keyword evidence="2" id="KW-0813">Transport</keyword>
<keyword evidence="3" id="KW-1003">Cell membrane</keyword>
<evidence type="ECO:0008006" key="11">
    <source>
        <dbReference type="Google" id="ProtNLM"/>
    </source>
</evidence>
<proteinExistence type="inferred from homology"/>
<keyword evidence="7 9" id="KW-0472">Membrane</keyword>
<dbReference type="EMBL" id="BARW01012653">
    <property type="protein sequence ID" value="GAI73026.1"/>
    <property type="molecule type" value="Genomic_DNA"/>
</dbReference>
<evidence type="ECO:0000256" key="4">
    <source>
        <dbReference type="ARBA" id="ARBA00022692"/>
    </source>
</evidence>
<evidence type="ECO:0000256" key="6">
    <source>
        <dbReference type="ARBA" id="ARBA00022989"/>
    </source>
</evidence>
<evidence type="ECO:0000256" key="5">
    <source>
        <dbReference type="ARBA" id="ARBA00022970"/>
    </source>
</evidence>
<gene>
    <name evidence="10" type="ORF">S12H4_23701</name>
</gene>
<evidence type="ECO:0000256" key="7">
    <source>
        <dbReference type="ARBA" id="ARBA00023136"/>
    </source>
</evidence>
<keyword evidence="6 9" id="KW-1133">Transmembrane helix</keyword>
<comment type="similarity">
    <text evidence="8">Belongs to the binding-protein-dependent transport system permease family. LivHM subfamily.</text>
</comment>
<comment type="caution">
    <text evidence="10">The sequence shown here is derived from an EMBL/GenBank/DDBJ whole genome shotgun (WGS) entry which is preliminary data.</text>
</comment>
<feature type="non-terminal residue" evidence="10">
    <location>
        <position position="1"/>
    </location>
</feature>
<dbReference type="GO" id="GO:0005886">
    <property type="term" value="C:plasma membrane"/>
    <property type="evidence" value="ECO:0007669"/>
    <property type="project" value="UniProtKB-SubCell"/>
</dbReference>
<dbReference type="Pfam" id="PF02653">
    <property type="entry name" value="BPD_transp_2"/>
    <property type="match status" value="1"/>
</dbReference>
<organism evidence="10">
    <name type="scientific">marine sediment metagenome</name>
    <dbReference type="NCBI Taxonomy" id="412755"/>
    <lineage>
        <taxon>unclassified sequences</taxon>
        <taxon>metagenomes</taxon>
        <taxon>ecological metagenomes</taxon>
    </lineage>
</organism>
<evidence type="ECO:0000256" key="8">
    <source>
        <dbReference type="ARBA" id="ARBA00037998"/>
    </source>
</evidence>
<evidence type="ECO:0000256" key="3">
    <source>
        <dbReference type="ARBA" id="ARBA00022475"/>
    </source>
</evidence>
<dbReference type="InterPro" id="IPR001851">
    <property type="entry name" value="ABC_transp_permease"/>
</dbReference>
<comment type="subcellular location">
    <subcellularLocation>
        <location evidence="1">Cell membrane</location>
        <topology evidence="1">Multi-pass membrane protein</topology>
    </subcellularLocation>
</comment>
<dbReference type="GO" id="GO:0022857">
    <property type="term" value="F:transmembrane transporter activity"/>
    <property type="evidence" value="ECO:0007669"/>
    <property type="project" value="InterPro"/>
</dbReference>
<reference evidence="10" key="1">
    <citation type="journal article" date="2014" name="Front. Microbiol.">
        <title>High frequency of phylogenetically diverse reductive dehalogenase-homologous genes in deep subseafloor sedimentary metagenomes.</title>
        <authorList>
            <person name="Kawai M."/>
            <person name="Futagami T."/>
            <person name="Toyoda A."/>
            <person name="Takaki Y."/>
            <person name="Nishi S."/>
            <person name="Hori S."/>
            <person name="Arai W."/>
            <person name="Tsubouchi T."/>
            <person name="Morono Y."/>
            <person name="Uchiyama I."/>
            <person name="Ito T."/>
            <person name="Fujiyama A."/>
            <person name="Inagaki F."/>
            <person name="Takami H."/>
        </authorList>
    </citation>
    <scope>NUCLEOTIDE SEQUENCE</scope>
    <source>
        <strain evidence="10">Expedition CK06-06</strain>
    </source>
</reference>
<accession>X1S1K0</accession>
<name>X1S1K0_9ZZZZ</name>
<dbReference type="PANTHER" id="PTHR11795:SF447">
    <property type="entry name" value="ABC TRANSPORTER PERMEASE PROTEIN"/>
    <property type="match status" value="1"/>
</dbReference>
<keyword evidence="4 9" id="KW-0812">Transmembrane</keyword>
<feature type="transmembrane region" description="Helical" evidence="9">
    <location>
        <begin position="67"/>
        <end position="84"/>
    </location>
</feature>
<sequence>AFLASIAAVLFLPAASLDGPSMGWGYLTNSFAVVILGGMGSLVGSVVGAYIVGYVTSFTIVFVPNGASWAHLVPIIVIVIMLLIRPQGIFGKKELR</sequence>
<dbReference type="InterPro" id="IPR052157">
    <property type="entry name" value="BCAA_transport_permease"/>
</dbReference>
<keyword evidence="5" id="KW-0029">Amino-acid transport</keyword>
<feature type="transmembrane region" description="Helical" evidence="9">
    <location>
        <begin position="32"/>
        <end position="55"/>
    </location>
</feature>
<evidence type="ECO:0000256" key="1">
    <source>
        <dbReference type="ARBA" id="ARBA00004651"/>
    </source>
</evidence>
<protein>
    <recommendedName>
        <fullName evidence="11">Branched-chain amino acid ABC transporter permease</fullName>
    </recommendedName>
</protein>
<evidence type="ECO:0000313" key="10">
    <source>
        <dbReference type="EMBL" id="GAI73026.1"/>
    </source>
</evidence>
<dbReference type="GO" id="GO:0006865">
    <property type="term" value="P:amino acid transport"/>
    <property type="evidence" value="ECO:0007669"/>
    <property type="project" value="UniProtKB-KW"/>
</dbReference>
<dbReference type="AlphaFoldDB" id="X1S1K0"/>
<dbReference type="PANTHER" id="PTHR11795">
    <property type="entry name" value="BRANCHED-CHAIN AMINO ACID TRANSPORT SYSTEM PERMEASE PROTEIN LIVH"/>
    <property type="match status" value="1"/>
</dbReference>
<evidence type="ECO:0000256" key="9">
    <source>
        <dbReference type="SAM" id="Phobius"/>
    </source>
</evidence>